<keyword evidence="1" id="KW-0472">Membrane</keyword>
<sequence>MRSGNDIFDSIVENTFYVLFNTTIICMVILFLLCGFGIITIVSNLLAEIITIAGQRLAAWIMKKKSITSEVVTKNIKLSPLRERRNMQQSNTLTFNRTPPNMETIRLDSSSDEEFFSLDGNGFENLTSLNDSLNDNDTLNFSQNVNCHSTPSVKCTKNSNVFSSPICLKNPKIFV</sequence>
<evidence type="ECO:0000313" key="2">
    <source>
        <dbReference type="Proteomes" id="UP000046392"/>
    </source>
</evidence>
<keyword evidence="1" id="KW-1133">Transmembrane helix</keyword>
<evidence type="ECO:0000313" key="3">
    <source>
        <dbReference type="WBParaSite" id="SPAL_0000216000.1"/>
    </source>
</evidence>
<name>A0A0N5B7Y6_STREA</name>
<protein>
    <submittedName>
        <fullName evidence="3">Uncharacterized protein</fullName>
    </submittedName>
</protein>
<keyword evidence="2" id="KW-1185">Reference proteome</keyword>
<accession>A0A0N5B7Y6</accession>
<organism evidence="2 3">
    <name type="scientific">Strongyloides papillosus</name>
    <name type="common">Intestinal threadworm</name>
    <dbReference type="NCBI Taxonomy" id="174720"/>
    <lineage>
        <taxon>Eukaryota</taxon>
        <taxon>Metazoa</taxon>
        <taxon>Ecdysozoa</taxon>
        <taxon>Nematoda</taxon>
        <taxon>Chromadorea</taxon>
        <taxon>Rhabditida</taxon>
        <taxon>Tylenchina</taxon>
        <taxon>Panagrolaimomorpha</taxon>
        <taxon>Strongyloidoidea</taxon>
        <taxon>Strongyloididae</taxon>
        <taxon>Strongyloides</taxon>
    </lineage>
</organism>
<dbReference type="AlphaFoldDB" id="A0A0N5B7Y6"/>
<reference evidence="3" key="1">
    <citation type="submission" date="2017-02" db="UniProtKB">
        <authorList>
            <consortium name="WormBaseParasite"/>
        </authorList>
    </citation>
    <scope>IDENTIFICATION</scope>
</reference>
<feature type="transmembrane region" description="Helical" evidence="1">
    <location>
        <begin position="20"/>
        <end position="47"/>
    </location>
</feature>
<dbReference type="WBParaSite" id="SPAL_0000216000.1">
    <property type="protein sequence ID" value="SPAL_0000216000.1"/>
    <property type="gene ID" value="SPAL_0000216000"/>
</dbReference>
<dbReference type="Proteomes" id="UP000046392">
    <property type="component" value="Unplaced"/>
</dbReference>
<evidence type="ECO:0000256" key="1">
    <source>
        <dbReference type="SAM" id="Phobius"/>
    </source>
</evidence>
<proteinExistence type="predicted"/>
<keyword evidence="1" id="KW-0812">Transmembrane</keyword>